<gene>
    <name evidence="2" type="ORF">PTSG_05956</name>
</gene>
<dbReference type="PANTHER" id="PTHR33303">
    <property type="entry name" value="CYTOPLASMIC PROTEIN-RELATED"/>
    <property type="match status" value="1"/>
</dbReference>
<evidence type="ECO:0000313" key="2">
    <source>
        <dbReference type="EMBL" id="EGD74591.1"/>
    </source>
</evidence>
<dbReference type="AlphaFoldDB" id="F2UD96"/>
<dbReference type="KEGG" id="sre:PTSG_05956"/>
<dbReference type="STRING" id="946362.F2UD96"/>
<feature type="domain" description="CoA-binding" evidence="1">
    <location>
        <begin position="10"/>
        <end position="108"/>
    </location>
</feature>
<dbReference type="Pfam" id="PF13380">
    <property type="entry name" value="CoA_binding_2"/>
    <property type="match status" value="1"/>
</dbReference>
<dbReference type="InterPro" id="IPR003781">
    <property type="entry name" value="CoA-bd"/>
</dbReference>
<sequence length="142" mass="14729">MSKEAAVTAFLACERFIVVGASANRSKFGNKVLRALINKYGTENVLPVNPKEEQVEGVRAFASVGDAVATCNPSTTGACIITPPKVSAEAIKALGAAGVKHIWLQPGAEDAAAIAAGEQFELDAFLHSGPCVLATLGFSDHF</sequence>
<dbReference type="PANTHER" id="PTHR33303:SF2">
    <property type="entry name" value="COA-BINDING DOMAIN-CONTAINING PROTEIN"/>
    <property type="match status" value="1"/>
</dbReference>
<protein>
    <recommendedName>
        <fullName evidence="1">CoA-binding domain-containing protein</fullName>
    </recommendedName>
</protein>
<dbReference type="OMA" id="IYNACVL"/>
<dbReference type="EMBL" id="GL832969">
    <property type="protein sequence ID" value="EGD74591.1"/>
    <property type="molecule type" value="Genomic_DNA"/>
</dbReference>
<evidence type="ECO:0000313" key="3">
    <source>
        <dbReference type="Proteomes" id="UP000007799"/>
    </source>
</evidence>
<dbReference type="eggNOG" id="ENOG502S3ZG">
    <property type="taxonomic scope" value="Eukaryota"/>
</dbReference>
<dbReference type="Proteomes" id="UP000007799">
    <property type="component" value="Unassembled WGS sequence"/>
</dbReference>
<name>F2UD96_SALR5</name>
<dbReference type="Gene3D" id="3.40.50.720">
    <property type="entry name" value="NAD(P)-binding Rossmann-like Domain"/>
    <property type="match status" value="1"/>
</dbReference>
<reference evidence="2" key="1">
    <citation type="submission" date="2009-08" db="EMBL/GenBank/DDBJ databases">
        <title>Annotation of Salpingoeca rosetta.</title>
        <authorList>
            <consortium name="The Broad Institute Genome Sequencing Platform"/>
            <person name="Russ C."/>
            <person name="Cuomo C."/>
            <person name="Burger G."/>
            <person name="Gray M.W."/>
            <person name="Holland P.W.H."/>
            <person name="King N."/>
            <person name="Lang F.B.F."/>
            <person name="Roger A.J."/>
            <person name="Ruiz-Trillo I."/>
            <person name="Young S.K."/>
            <person name="Zeng Q."/>
            <person name="Gargeya S."/>
            <person name="Alvarado L."/>
            <person name="Berlin A."/>
            <person name="Chapman S.B."/>
            <person name="Chen Z."/>
            <person name="Freedman E."/>
            <person name="Gellesch M."/>
            <person name="Goldberg J."/>
            <person name="Griggs A."/>
            <person name="Gujja S."/>
            <person name="Heilman E."/>
            <person name="Heiman D."/>
            <person name="Howarth C."/>
            <person name="Mehta T."/>
            <person name="Neiman D."/>
            <person name="Pearson M."/>
            <person name="Roberts A."/>
            <person name="Saif S."/>
            <person name="Shea T."/>
            <person name="Shenoy N."/>
            <person name="Sisk P."/>
            <person name="Stolte C."/>
            <person name="Sykes S."/>
            <person name="White J."/>
            <person name="Yandava C."/>
            <person name="Haas B."/>
            <person name="Nusbaum C."/>
            <person name="Birren B."/>
        </authorList>
    </citation>
    <scope>NUCLEOTIDE SEQUENCE [LARGE SCALE GENOMIC DNA]</scope>
    <source>
        <strain evidence="2">ATCC 50818</strain>
    </source>
</reference>
<dbReference type="InParanoid" id="F2UD96"/>
<evidence type="ECO:0000259" key="1">
    <source>
        <dbReference type="SMART" id="SM00881"/>
    </source>
</evidence>
<dbReference type="SUPFAM" id="SSF51735">
    <property type="entry name" value="NAD(P)-binding Rossmann-fold domains"/>
    <property type="match status" value="1"/>
</dbReference>
<proteinExistence type="predicted"/>
<organism evidence="3">
    <name type="scientific">Salpingoeca rosetta (strain ATCC 50818 / BSB-021)</name>
    <dbReference type="NCBI Taxonomy" id="946362"/>
    <lineage>
        <taxon>Eukaryota</taxon>
        <taxon>Choanoflagellata</taxon>
        <taxon>Craspedida</taxon>
        <taxon>Salpingoecidae</taxon>
        <taxon>Salpingoeca</taxon>
    </lineage>
</organism>
<dbReference type="GeneID" id="16073421"/>
<accession>F2UD96</accession>
<dbReference type="RefSeq" id="XP_004992848.1">
    <property type="nucleotide sequence ID" value="XM_004992791.1"/>
</dbReference>
<keyword evidence="3" id="KW-1185">Reference proteome</keyword>
<dbReference type="OrthoDB" id="5138418at2759"/>
<dbReference type="InterPro" id="IPR036291">
    <property type="entry name" value="NAD(P)-bd_dom_sf"/>
</dbReference>
<dbReference type="SMART" id="SM00881">
    <property type="entry name" value="CoA_binding"/>
    <property type="match status" value="1"/>
</dbReference>